<keyword evidence="1" id="KW-0732">Signal</keyword>
<dbReference type="SUPFAM" id="SSF55383">
    <property type="entry name" value="Copper amine oxidase, domain N"/>
    <property type="match status" value="1"/>
</dbReference>
<proteinExistence type="predicted"/>
<dbReference type="eggNOG" id="COG1470">
    <property type="taxonomic scope" value="Bacteria"/>
</dbReference>
<name>B2A0U6_NATTJ</name>
<reference evidence="3 4" key="1">
    <citation type="submission" date="2008-04" db="EMBL/GenBank/DDBJ databases">
        <title>Complete sequence of chromosome of Natranaerobius thermophilus JW/NM-WN-LF.</title>
        <authorList>
            <consortium name="US DOE Joint Genome Institute"/>
            <person name="Copeland A."/>
            <person name="Lucas S."/>
            <person name="Lapidus A."/>
            <person name="Glavina del Rio T."/>
            <person name="Dalin E."/>
            <person name="Tice H."/>
            <person name="Bruce D."/>
            <person name="Goodwin L."/>
            <person name="Pitluck S."/>
            <person name="Chertkov O."/>
            <person name="Brettin T."/>
            <person name="Detter J.C."/>
            <person name="Han C."/>
            <person name="Kuske C.R."/>
            <person name="Schmutz J."/>
            <person name="Larimer F."/>
            <person name="Land M."/>
            <person name="Hauser L."/>
            <person name="Kyrpides N."/>
            <person name="Lykidis A."/>
            <person name="Mesbah N.M."/>
            <person name="Wiegel J."/>
        </authorList>
    </citation>
    <scope>NUCLEOTIDE SEQUENCE [LARGE SCALE GENOMIC DNA]</scope>
    <source>
        <strain evidence="4">ATCC BAA-1301 / DSM 18059 / JW/NM-WN-LF</strain>
    </source>
</reference>
<dbReference type="Pfam" id="PF07833">
    <property type="entry name" value="Cu_amine_oxidN1"/>
    <property type="match status" value="1"/>
</dbReference>
<sequence>MKMRKTLSLLTVLTLVLSLFSGVVLAEEDFSRAASSIIDFEEEVEVDEEAEFTARFRKSDGERVDGTVEFFVGTSRDAETVKYDGNEITDENGKIEAEAENGEVEFTVESMVPGDVEVTLYQDENHENKIDDAEITIVASEDVGEIDLTADTEEVKVGRSFTLTAEATDTANWEIEGAEIIFEEKDEDDEWNEVDTALTDEDGIAELDLEKTEKGDFDFQARWDNGDDDVENHPTSEEVTVEVTPGDIDKIEAYEESKFSDVAEDTFDVWFAMADEYGNNLEGDFAVEVTDPEGDTYTEEDEDVVSVEFDTSDDEEDTYEMFKVTVDQDEVDLEGDFEVEGRIAGTTMSASTKVTVSEFGEVEDIELELDEKVVRKDYDADEDGELYATVTLINEYGMEKSYDTDDEEILFSSVGPSVARIDSRTGELDVRGNAGESVINAYYQDKGLEDSVVFFVAGEPEQLDVEVDIEPGELEGEVTMTIQDEDGYRAIQDEDAEDYNIITPEGITVENKEDFENGQATFEIEAEDYEVYSLRAITEQGLTANFDADFTEGLTYEVLFEVEDEEGEALEGAEVAFADATEETDASGEVAFEVEAGEYEYEVTKDEYEESEGTVDVEEDTSVNVVMEEVEQEEERQIITLQEGSSVIDIDGEEEEMDTTPVFQNGRAFLPFRAIGEALGAEVEWDADDESVTANLAARTAIFYLGQTTAFVDGEAFEMDTEPFMDDDAGRTLLPIRFVAEAFDAYVDWDSETREITIERLVN</sequence>
<dbReference type="Proteomes" id="UP000001683">
    <property type="component" value="Chromosome"/>
</dbReference>
<dbReference type="InterPro" id="IPR013783">
    <property type="entry name" value="Ig-like_fold"/>
</dbReference>
<accession>B2A0U6</accession>
<dbReference type="InterPro" id="IPR008969">
    <property type="entry name" value="CarboxyPept-like_regulatory"/>
</dbReference>
<reference evidence="3 4" key="2">
    <citation type="journal article" date="2011" name="J. Bacteriol.">
        <title>Complete genome sequence of the anaerobic, halophilic alkalithermophile Natranaerobius thermophilus JW/NM-WN-LF.</title>
        <authorList>
            <person name="Zhao B."/>
            <person name="Mesbah N.M."/>
            <person name="Dalin E."/>
            <person name="Goodwin L."/>
            <person name="Nolan M."/>
            <person name="Pitluck S."/>
            <person name="Chertkov O."/>
            <person name="Brettin T.S."/>
            <person name="Han J."/>
            <person name="Larimer F.W."/>
            <person name="Land M.L."/>
            <person name="Hauser L."/>
            <person name="Kyrpides N."/>
            <person name="Wiegel J."/>
        </authorList>
    </citation>
    <scope>NUCLEOTIDE SEQUENCE [LARGE SCALE GENOMIC DNA]</scope>
    <source>
        <strain evidence="4">ATCC BAA-1301 / DSM 18059 / JW/NM-WN-LF</strain>
    </source>
</reference>
<feature type="signal peptide" evidence="1">
    <location>
        <begin position="1"/>
        <end position="26"/>
    </location>
</feature>
<dbReference type="AlphaFoldDB" id="B2A0U6"/>
<keyword evidence="4" id="KW-1185">Reference proteome</keyword>
<dbReference type="InterPro" id="IPR036582">
    <property type="entry name" value="Mao_N_sf"/>
</dbReference>
<feature type="domain" description="Copper amine oxidase-like N-terminal" evidence="2">
    <location>
        <begin position="650"/>
        <end position="758"/>
    </location>
</feature>
<dbReference type="STRING" id="457570.Nther_2411"/>
<dbReference type="InterPro" id="IPR012854">
    <property type="entry name" value="Cu_amine_oxidase-like_N"/>
</dbReference>
<dbReference type="Gene3D" id="3.30.457.10">
    <property type="entry name" value="Copper amine oxidase-like, N-terminal domain"/>
    <property type="match status" value="1"/>
</dbReference>
<feature type="chain" id="PRO_5002772962" evidence="1">
    <location>
        <begin position="27"/>
        <end position="763"/>
    </location>
</feature>
<dbReference type="InParanoid" id="B2A0U6"/>
<evidence type="ECO:0000313" key="4">
    <source>
        <dbReference type="Proteomes" id="UP000001683"/>
    </source>
</evidence>
<dbReference type="EMBL" id="CP001034">
    <property type="protein sequence ID" value="ACB85976.1"/>
    <property type="molecule type" value="Genomic_DNA"/>
</dbReference>
<evidence type="ECO:0000313" key="3">
    <source>
        <dbReference type="EMBL" id="ACB85976.1"/>
    </source>
</evidence>
<dbReference type="HOGENOM" id="CLU_008172_0_0_9"/>
<dbReference type="Gene3D" id="2.60.40.1120">
    <property type="entry name" value="Carboxypeptidase-like, regulatory domain"/>
    <property type="match status" value="1"/>
</dbReference>
<evidence type="ECO:0000259" key="2">
    <source>
        <dbReference type="Pfam" id="PF07833"/>
    </source>
</evidence>
<gene>
    <name evidence="3" type="ordered locus">Nther_2411</name>
</gene>
<organism evidence="3 4">
    <name type="scientific">Natranaerobius thermophilus (strain ATCC BAA-1301 / DSM 18059 / JW/NM-WN-LF)</name>
    <dbReference type="NCBI Taxonomy" id="457570"/>
    <lineage>
        <taxon>Bacteria</taxon>
        <taxon>Bacillati</taxon>
        <taxon>Bacillota</taxon>
        <taxon>Clostridia</taxon>
        <taxon>Natranaerobiales</taxon>
        <taxon>Natranaerobiaceae</taxon>
        <taxon>Natranaerobius</taxon>
    </lineage>
</organism>
<evidence type="ECO:0000256" key="1">
    <source>
        <dbReference type="SAM" id="SignalP"/>
    </source>
</evidence>
<dbReference type="Gene3D" id="2.60.40.10">
    <property type="entry name" value="Immunoglobulins"/>
    <property type="match status" value="1"/>
</dbReference>
<dbReference type="SUPFAM" id="SSF49464">
    <property type="entry name" value="Carboxypeptidase regulatory domain-like"/>
    <property type="match status" value="1"/>
</dbReference>
<dbReference type="SUPFAM" id="SSF49373">
    <property type="entry name" value="Invasin/intimin cell-adhesion fragments"/>
    <property type="match status" value="1"/>
</dbReference>
<dbReference type="RefSeq" id="WP_012448824.1">
    <property type="nucleotide sequence ID" value="NC_010718.1"/>
</dbReference>
<protein>
    <submittedName>
        <fullName evidence="3">Copper amine oxidase domain protein</fullName>
    </submittedName>
</protein>
<dbReference type="KEGG" id="nth:Nther_2411"/>
<dbReference type="OrthoDB" id="2023214at2"/>
<dbReference type="InterPro" id="IPR008964">
    <property type="entry name" value="Invasin/intimin_cell_adhesion"/>
</dbReference>